<dbReference type="OrthoDB" id="6382410at2"/>
<sequence>MSKQIVVNTAQIEEYQKVMEILTDTAKWLNEKGSTQWNDLLSGEDVHNTKKAIEKEEVYLVSQQDLIIGMFVLWENQSQWDQILWGTEPVNDICYLHRVALTKGAHGRKVGIQLINAALSTAKQNNKNKVRLDCLADNQYLNQLYKNAGFQLKAAGKTANEFNSNLYNLYEKSL</sequence>
<gene>
    <name evidence="2" type="ORF">SAMN04488569_105615</name>
</gene>
<keyword evidence="3" id="KW-1185">Reference proteome</keyword>
<dbReference type="Pfam" id="PF00583">
    <property type="entry name" value="Acetyltransf_1"/>
    <property type="match status" value="1"/>
</dbReference>
<organism evidence="2 3">
    <name type="scientific">Marinilactibacillus piezotolerans</name>
    <dbReference type="NCBI Taxonomy" id="258723"/>
    <lineage>
        <taxon>Bacteria</taxon>
        <taxon>Bacillati</taxon>
        <taxon>Bacillota</taxon>
        <taxon>Bacilli</taxon>
        <taxon>Lactobacillales</taxon>
        <taxon>Carnobacteriaceae</taxon>
        <taxon>Marinilactibacillus</taxon>
    </lineage>
</organism>
<dbReference type="InterPro" id="IPR016181">
    <property type="entry name" value="Acyl_CoA_acyltransferase"/>
</dbReference>
<evidence type="ECO:0000313" key="3">
    <source>
        <dbReference type="Proteomes" id="UP000199589"/>
    </source>
</evidence>
<evidence type="ECO:0000259" key="1">
    <source>
        <dbReference type="PROSITE" id="PS51186"/>
    </source>
</evidence>
<dbReference type="InterPro" id="IPR000182">
    <property type="entry name" value="GNAT_dom"/>
</dbReference>
<dbReference type="EMBL" id="FOSJ01000056">
    <property type="protein sequence ID" value="SFK60441.1"/>
    <property type="molecule type" value="Genomic_DNA"/>
</dbReference>
<accession>A0A1I4AX46</accession>
<feature type="domain" description="N-acetyltransferase" evidence="1">
    <location>
        <begin position="5"/>
        <end position="174"/>
    </location>
</feature>
<name>A0A1I4AX46_9LACT</name>
<reference evidence="3" key="1">
    <citation type="submission" date="2016-10" db="EMBL/GenBank/DDBJ databases">
        <authorList>
            <person name="Varghese N."/>
            <person name="Submissions S."/>
        </authorList>
    </citation>
    <scope>NUCLEOTIDE SEQUENCE [LARGE SCALE GENOMIC DNA]</scope>
    <source>
        <strain evidence="3">DSM 16108</strain>
    </source>
</reference>
<dbReference type="Gene3D" id="3.40.630.30">
    <property type="match status" value="1"/>
</dbReference>
<dbReference type="AlphaFoldDB" id="A0A1I4AX46"/>
<dbReference type="SUPFAM" id="SSF55729">
    <property type="entry name" value="Acyl-CoA N-acyltransferases (Nat)"/>
    <property type="match status" value="1"/>
</dbReference>
<dbReference type="CDD" id="cd04301">
    <property type="entry name" value="NAT_SF"/>
    <property type="match status" value="1"/>
</dbReference>
<dbReference type="PROSITE" id="PS51186">
    <property type="entry name" value="GNAT"/>
    <property type="match status" value="1"/>
</dbReference>
<protein>
    <submittedName>
        <fullName evidence="2">Acetyltransferase (GNAT) domain-containing protein</fullName>
    </submittedName>
</protein>
<dbReference type="GO" id="GO:0016747">
    <property type="term" value="F:acyltransferase activity, transferring groups other than amino-acyl groups"/>
    <property type="evidence" value="ECO:0007669"/>
    <property type="project" value="InterPro"/>
</dbReference>
<keyword evidence="2" id="KW-0808">Transferase</keyword>
<dbReference type="RefSeq" id="WP_091898486.1">
    <property type="nucleotide sequence ID" value="NZ_FOSJ01000056.1"/>
</dbReference>
<evidence type="ECO:0000313" key="2">
    <source>
        <dbReference type="EMBL" id="SFK60441.1"/>
    </source>
</evidence>
<dbReference type="Proteomes" id="UP000199589">
    <property type="component" value="Unassembled WGS sequence"/>
</dbReference>
<proteinExistence type="predicted"/>